<evidence type="ECO:0000313" key="2">
    <source>
        <dbReference type="EMBL" id="AQS47343.1"/>
    </source>
</evidence>
<sequence>MARTIVNLAEQTVRGWRARRNKRDAHSLIRSIAMEEIMTENGDDKDVRDVHVVRSDLAAPSRPDGYHGVEQPIMPDLPEQPAEIVPDDELASAVRSALEGDGRVDMSHVLIVAEEGVVTLEGTIRLEFQRTLAEALAQEVRGVLLVRNQLGVGPA</sequence>
<evidence type="ECO:0000259" key="1">
    <source>
        <dbReference type="PROSITE" id="PS50914"/>
    </source>
</evidence>
<dbReference type="Pfam" id="PF04972">
    <property type="entry name" value="BON"/>
    <property type="match status" value="1"/>
</dbReference>
<evidence type="ECO:0000313" key="3">
    <source>
        <dbReference type="Proteomes" id="UP000185622"/>
    </source>
</evidence>
<dbReference type="EMBL" id="CP019437">
    <property type="protein sequence ID" value="AQS47343.1"/>
    <property type="molecule type" value="Genomic_DNA"/>
</dbReference>
<protein>
    <recommendedName>
        <fullName evidence="1">BON domain-containing protein</fullName>
    </recommendedName>
</protein>
<reference evidence="2 3" key="1">
    <citation type="submission" date="2017-01" db="EMBL/GenBank/DDBJ databases">
        <title>The complete genome sequence of a sulfur-oxidizing marine bacterium Thioclava sp. 25B10_4T.</title>
        <authorList>
            <person name="Liu Y."/>
            <person name="Lai Q."/>
            <person name="Shao Z."/>
        </authorList>
    </citation>
    <scope>NUCLEOTIDE SEQUENCE [LARGE SCALE GENOMIC DNA]</scope>
    <source>
        <strain evidence="2 3">25B10_4</strain>
    </source>
</reference>
<dbReference type="PANTHER" id="PTHR34606">
    <property type="entry name" value="BON DOMAIN-CONTAINING PROTEIN"/>
    <property type="match status" value="1"/>
</dbReference>
<organism evidence="2 3">
    <name type="scientific">Thioclava nitratireducens</name>
    <dbReference type="NCBI Taxonomy" id="1915078"/>
    <lineage>
        <taxon>Bacteria</taxon>
        <taxon>Pseudomonadati</taxon>
        <taxon>Pseudomonadota</taxon>
        <taxon>Alphaproteobacteria</taxon>
        <taxon>Rhodobacterales</taxon>
        <taxon>Paracoccaceae</taxon>
        <taxon>Thioclava</taxon>
    </lineage>
</organism>
<dbReference type="Proteomes" id="UP000185622">
    <property type="component" value="Chromosome"/>
</dbReference>
<dbReference type="InterPro" id="IPR007055">
    <property type="entry name" value="BON_dom"/>
</dbReference>
<dbReference type="Gene3D" id="3.30.1340.30">
    <property type="match status" value="1"/>
</dbReference>
<dbReference type="PANTHER" id="PTHR34606:SF15">
    <property type="entry name" value="BON DOMAIN-CONTAINING PROTEIN"/>
    <property type="match status" value="1"/>
</dbReference>
<gene>
    <name evidence="2" type="ORF">BMG03_05690</name>
</gene>
<accession>A0ABM6IF16</accession>
<keyword evidence="3" id="KW-1185">Reference proteome</keyword>
<feature type="domain" description="BON" evidence="1">
    <location>
        <begin position="86"/>
        <end position="154"/>
    </location>
</feature>
<proteinExistence type="predicted"/>
<dbReference type="PROSITE" id="PS50914">
    <property type="entry name" value="BON"/>
    <property type="match status" value="1"/>
</dbReference>
<dbReference type="InterPro" id="IPR051686">
    <property type="entry name" value="Lipoprotein_DolP"/>
</dbReference>
<name>A0ABM6IF16_9RHOB</name>